<organism evidence="6 7">
    <name type="scientific">Cryptotermes secundus</name>
    <dbReference type="NCBI Taxonomy" id="105785"/>
    <lineage>
        <taxon>Eukaryota</taxon>
        <taxon>Metazoa</taxon>
        <taxon>Ecdysozoa</taxon>
        <taxon>Arthropoda</taxon>
        <taxon>Hexapoda</taxon>
        <taxon>Insecta</taxon>
        <taxon>Pterygota</taxon>
        <taxon>Neoptera</taxon>
        <taxon>Polyneoptera</taxon>
        <taxon>Dictyoptera</taxon>
        <taxon>Blattodea</taxon>
        <taxon>Blattoidea</taxon>
        <taxon>Termitoidae</taxon>
        <taxon>Kalotermitidae</taxon>
        <taxon>Cryptotermitinae</taxon>
        <taxon>Cryptotermes</taxon>
    </lineage>
</organism>
<dbReference type="GO" id="GO:0008270">
    <property type="term" value="F:zinc ion binding"/>
    <property type="evidence" value="ECO:0007669"/>
    <property type="project" value="UniProtKB-KW"/>
</dbReference>
<evidence type="ECO:0000259" key="5">
    <source>
        <dbReference type="PROSITE" id="PS50089"/>
    </source>
</evidence>
<name>A0A2J7QDF4_9NEOP</name>
<dbReference type="UniPathway" id="UPA00143"/>
<dbReference type="InterPro" id="IPR013083">
    <property type="entry name" value="Znf_RING/FYVE/PHD"/>
</dbReference>
<dbReference type="InParanoid" id="A0A2J7QDF4"/>
<gene>
    <name evidence="6" type="ORF">B7P43_G10723</name>
</gene>
<dbReference type="GO" id="GO:0043161">
    <property type="term" value="P:proteasome-mediated ubiquitin-dependent protein catabolic process"/>
    <property type="evidence" value="ECO:0007669"/>
    <property type="project" value="TreeGrafter"/>
</dbReference>
<dbReference type="AlphaFoldDB" id="A0A2J7QDF4"/>
<evidence type="ECO:0000313" key="6">
    <source>
        <dbReference type="EMBL" id="PNF26618.1"/>
    </source>
</evidence>
<dbReference type="EMBL" id="NEVH01015823">
    <property type="protein sequence ID" value="PNF26618.1"/>
    <property type="molecule type" value="Genomic_DNA"/>
</dbReference>
<accession>A0A2J7QDF4</accession>
<dbReference type="InterPro" id="IPR049548">
    <property type="entry name" value="Sina-like_RING"/>
</dbReference>
<dbReference type="GO" id="GO:0016567">
    <property type="term" value="P:protein ubiquitination"/>
    <property type="evidence" value="ECO:0007669"/>
    <property type="project" value="UniProtKB-UniPathway"/>
</dbReference>
<dbReference type="SUPFAM" id="SSF49599">
    <property type="entry name" value="TRAF domain-like"/>
    <property type="match status" value="1"/>
</dbReference>
<dbReference type="GO" id="GO:0061630">
    <property type="term" value="F:ubiquitin protein ligase activity"/>
    <property type="evidence" value="ECO:0007669"/>
    <property type="project" value="TreeGrafter"/>
</dbReference>
<dbReference type="PROSITE" id="PS50089">
    <property type="entry name" value="ZF_RING_2"/>
    <property type="match status" value="1"/>
</dbReference>
<evidence type="ECO:0000256" key="1">
    <source>
        <dbReference type="ARBA" id="ARBA00022723"/>
    </source>
</evidence>
<dbReference type="OrthoDB" id="4788989at2759"/>
<dbReference type="Gene3D" id="2.60.210.10">
    <property type="entry name" value="Apoptosis, Tumor Necrosis Factor Receptor Associated Protein 2, Chain A"/>
    <property type="match status" value="1"/>
</dbReference>
<dbReference type="InterPro" id="IPR004162">
    <property type="entry name" value="SINA-like_animal"/>
</dbReference>
<dbReference type="InterPro" id="IPR008974">
    <property type="entry name" value="TRAF-like"/>
</dbReference>
<proteinExistence type="predicted"/>
<evidence type="ECO:0000313" key="7">
    <source>
        <dbReference type="Proteomes" id="UP000235965"/>
    </source>
</evidence>
<dbReference type="Proteomes" id="UP000235965">
    <property type="component" value="Unassembled WGS sequence"/>
</dbReference>
<dbReference type="Pfam" id="PF21362">
    <property type="entry name" value="Sina_RING"/>
    <property type="match status" value="1"/>
</dbReference>
<reference evidence="6 7" key="1">
    <citation type="submission" date="2017-12" db="EMBL/GenBank/DDBJ databases">
        <title>Hemimetabolous genomes reveal molecular basis of termite eusociality.</title>
        <authorList>
            <person name="Harrison M.C."/>
            <person name="Jongepier E."/>
            <person name="Robertson H.M."/>
            <person name="Arning N."/>
            <person name="Bitard-Feildel T."/>
            <person name="Chao H."/>
            <person name="Childers C.P."/>
            <person name="Dinh H."/>
            <person name="Doddapaneni H."/>
            <person name="Dugan S."/>
            <person name="Gowin J."/>
            <person name="Greiner C."/>
            <person name="Han Y."/>
            <person name="Hu H."/>
            <person name="Hughes D.S.T."/>
            <person name="Huylmans A.-K."/>
            <person name="Kemena C."/>
            <person name="Kremer L.P.M."/>
            <person name="Lee S.L."/>
            <person name="Lopez-Ezquerra A."/>
            <person name="Mallet L."/>
            <person name="Monroy-Kuhn J.M."/>
            <person name="Moser A."/>
            <person name="Murali S.C."/>
            <person name="Muzny D.M."/>
            <person name="Otani S."/>
            <person name="Piulachs M.-D."/>
            <person name="Poelchau M."/>
            <person name="Qu J."/>
            <person name="Schaub F."/>
            <person name="Wada-Katsumata A."/>
            <person name="Worley K.C."/>
            <person name="Xie Q."/>
            <person name="Ylla G."/>
            <person name="Poulsen M."/>
            <person name="Gibbs R.A."/>
            <person name="Schal C."/>
            <person name="Richards S."/>
            <person name="Belles X."/>
            <person name="Korb J."/>
            <person name="Bornberg-Bauer E."/>
        </authorList>
    </citation>
    <scope>NUCLEOTIDE SEQUENCE [LARGE SCALE GENOMIC DNA]</scope>
    <source>
        <tissue evidence="6">Whole body</tissue>
    </source>
</reference>
<dbReference type="PANTHER" id="PTHR45877:SF2">
    <property type="entry name" value="E3 UBIQUITIN-PROTEIN LIGASE SINA-RELATED"/>
    <property type="match status" value="1"/>
</dbReference>
<protein>
    <recommendedName>
        <fullName evidence="5">RING-type domain-containing protein</fullName>
    </recommendedName>
</protein>
<feature type="domain" description="RING-type" evidence="5">
    <location>
        <begin position="83"/>
        <end position="120"/>
    </location>
</feature>
<dbReference type="GO" id="GO:0031624">
    <property type="term" value="F:ubiquitin conjugating enzyme binding"/>
    <property type="evidence" value="ECO:0007669"/>
    <property type="project" value="TreeGrafter"/>
</dbReference>
<keyword evidence="3" id="KW-0862">Zinc</keyword>
<keyword evidence="7" id="KW-1185">Reference proteome</keyword>
<evidence type="ECO:0000256" key="2">
    <source>
        <dbReference type="ARBA" id="ARBA00022771"/>
    </source>
</evidence>
<dbReference type="InterPro" id="IPR001841">
    <property type="entry name" value="Znf_RING"/>
</dbReference>
<comment type="caution">
    <text evidence="6">The sequence shown here is derived from an EMBL/GenBank/DDBJ whole genome shotgun (WGS) entry which is preliminary data.</text>
</comment>
<sequence length="332" mass="37507">MSVYVYCVSIGIASRSVKIQVSFPHPAPRVTDQKTAVSLCNENCIRKQGLTCLSAEVHRKNERSSRSGLTADFAEQLKDILECPVCYELLRPPVLQCVNGHSVCVKCRAYLKGKPCPVCKGKMEASRNLVAEALCQRICYPCRYKHCPQSLLLRDLVTHEAGCAYRQYSCPLVTAWHSNGSVTHCSWPLPRCEILGHAEQQHPTQVWRGSKHHVTDYNFTSRFQKFYLISAYDEIFLWGGQYMPKEHKFFGALKFEGPVNKASEYIYTFTLSNSLGRATLKVERTVLTPPFESIFGNESCCVVLDLQTIKRFSQGDKLCFVLQVDSLAGKDE</sequence>
<keyword evidence="2 4" id="KW-0863">Zinc-finger</keyword>
<keyword evidence="1" id="KW-0479">Metal-binding</keyword>
<dbReference type="Gene3D" id="3.30.40.10">
    <property type="entry name" value="Zinc/RING finger domain, C3HC4 (zinc finger)"/>
    <property type="match status" value="2"/>
</dbReference>
<dbReference type="SUPFAM" id="SSF57850">
    <property type="entry name" value="RING/U-box"/>
    <property type="match status" value="1"/>
</dbReference>
<evidence type="ECO:0000256" key="4">
    <source>
        <dbReference type="PROSITE-ProRule" id="PRU00175"/>
    </source>
</evidence>
<evidence type="ECO:0000256" key="3">
    <source>
        <dbReference type="ARBA" id="ARBA00022833"/>
    </source>
</evidence>
<dbReference type="STRING" id="105785.A0A2J7QDF4"/>
<dbReference type="GO" id="GO:0005737">
    <property type="term" value="C:cytoplasm"/>
    <property type="evidence" value="ECO:0007669"/>
    <property type="project" value="TreeGrafter"/>
</dbReference>
<dbReference type="PANTHER" id="PTHR45877">
    <property type="entry name" value="E3 UBIQUITIN-PROTEIN LIGASE SIAH2"/>
    <property type="match status" value="1"/>
</dbReference>